<gene>
    <name evidence="1" type="ORF">PIB30_009784</name>
</gene>
<dbReference type="Proteomes" id="UP001341840">
    <property type="component" value="Unassembled WGS sequence"/>
</dbReference>
<evidence type="ECO:0000313" key="2">
    <source>
        <dbReference type="Proteomes" id="UP001341840"/>
    </source>
</evidence>
<proteinExistence type="predicted"/>
<keyword evidence="2" id="KW-1185">Reference proteome</keyword>
<sequence length="175" mass="20442">MQKLSPYFFHPSSKNFFHKEEISNLNLIVGTLYPDGELKKDVDGIGFACPNPILCYIQRVDTPDELKNFILGTMGAVGRKYMRRIAYRLLDILPPLEYKFKLFWLEGDVHVRAMFDLNHMYDPFQVMELLVETREHEPFRSWSIQLNGRPGGCYCCTTTPDRRTECVHGAGFWLR</sequence>
<organism evidence="1 2">
    <name type="scientific">Stylosanthes scabra</name>
    <dbReference type="NCBI Taxonomy" id="79078"/>
    <lineage>
        <taxon>Eukaryota</taxon>
        <taxon>Viridiplantae</taxon>
        <taxon>Streptophyta</taxon>
        <taxon>Embryophyta</taxon>
        <taxon>Tracheophyta</taxon>
        <taxon>Spermatophyta</taxon>
        <taxon>Magnoliopsida</taxon>
        <taxon>eudicotyledons</taxon>
        <taxon>Gunneridae</taxon>
        <taxon>Pentapetalae</taxon>
        <taxon>rosids</taxon>
        <taxon>fabids</taxon>
        <taxon>Fabales</taxon>
        <taxon>Fabaceae</taxon>
        <taxon>Papilionoideae</taxon>
        <taxon>50 kb inversion clade</taxon>
        <taxon>dalbergioids sensu lato</taxon>
        <taxon>Dalbergieae</taxon>
        <taxon>Pterocarpus clade</taxon>
        <taxon>Stylosanthes</taxon>
    </lineage>
</organism>
<dbReference type="EMBL" id="JASCZI010241678">
    <property type="protein sequence ID" value="MED6204509.1"/>
    <property type="molecule type" value="Genomic_DNA"/>
</dbReference>
<evidence type="ECO:0000313" key="1">
    <source>
        <dbReference type="EMBL" id="MED6204509.1"/>
    </source>
</evidence>
<protein>
    <submittedName>
        <fullName evidence="1">Uncharacterized protein</fullName>
    </submittedName>
</protein>
<reference evidence="1 2" key="1">
    <citation type="journal article" date="2023" name="Plants (Basel)">
        <title>Bridging the Gap: Combining Genomics and Transcriptomics Approaches to Understand Stylosanthes scabra, an Orphan Legume from the Brazilian Caatinga.</title>
        <authorList>
            <person name="Ferreira-Neto J.R.C."/>
            <person name="da Silva M.D."/>
            <person name="Binneck E."/>
            <person name="de Melo N.F."/>
            <person name="da Silva R.H."/>
            <person name="de Melo A.L.T.M."/>
            <person name="Pandolfi V."/>
            <person name="Bustamante F.O."/>
            <person name="Brasileiro-Vidal A.C."/>
            <person name="Benko-Iseppon A.M."/>
        </authorList>
    </citation>
    <scope>NUCLEOTIDE SEQUENCE [LARGE SCALE GENOMIC DNA]</scope>
    <source>
        <tissue evidence="1">Leaves</tissue>
    </source>
</reference>
<name>A0ABU6Y5G8_9FABA</name>
<accession>A0ABU6Y5G8</accession>
<comment type="caution">
    <text evidence="1">The sequence shown here is derived from an EMBL/GenBank/DDBJ whole genome shotgun (WGS) entry which is preliminary data.</text>
</comment>